<evidence type="ECO:0000313" key="3">
    <source>
        <dbReference type="EMBL" id="SCB98613.1"/>
    </source>
</evidence>
<proteinExistence type="predicted"/>
<evidence type="ECO:0000313" key="4">
    <source>
        <dbReference type="Proteomes" id="UP000242818"/>
    </source>
</evidence>
<organism evidence="3 4">
    <name type="scientific">Chitinophaga costaii</name>
    <dbReference type="NCBI Taxonomy" id="1335309"/>
    <lineage>
        <taxon>Bacteria</taxon>
        <taxon>Pseudomonadati</taxon>
        <taxon>Bacteroidota</taxon>
        <taxon>Chitinophagia</taxon>
        <taxon>Chitinophagales</taxon>
        <taxon>Chitinophagaceae</taxon>
        <taxon>Chitinophaga</taxon>
    </lineage>
</organism>
<dbReference type="InterPro" id="IPR013780">
    <property type="entry name" value="Glyco_hydro_b"/>
</dbReference>
<dbReference type="InterPro" id="IPR027291">
    <property type="entry name" value="Glyco_hydro_38_N_sf"/>
</dbReference>
<accession>A0A1C4AVJ9</accession>
<name>A0A1C4AVJ9_9BACT</name>
<dbReference type="PANTHER" id="PTHR46017:SF1">
    <property type="entry name" value="ALPHA-MANNOSIDASE 2C1"/>
    <property type="match status" value="1"/>
</dbReference>
<reference evidence="3 4" key="1">
    <citation type="submission" date="2016-08" db="EMBL/GenBank/DDBJ databases">
        <authorList>
            <person name="Seilhamer J.J."/>
        </authorList>
    </citation>
    <scope>NUCLEOTIDE SEQUENCE [LARGE SCALE GENOMIC DNA]</scope>
    <source>
        <strain evidence="3 4">A37T2</strain>
    </source>
</reference>
<evidence type="ECO:0000259" key="2">
    <source>
        <dbReference type="Pfam" id="PF07748"/>
    </source>
</evidence>
<gene>
    <name evidence="3" type="ORF">GA0116948_102304</name>
</gene>
<dbReference type="InterPro" id="IPR011013">
    <property type="entry name" value="Gal_mutarotase_sf_dom"/>
</dbReference>
<dbReference type="Pfam" id="PF07748">
    <property type="entry name" value="Glyco_hydro_38C"/>
    <property type="match status" value="1"/>
</dbReference>
<feature type="domain" description="Glycosyl hydrolase family 38 C-terminal" evidence="2">
    <location>
        <begin position="464"/>
        <end position="664"/>
    </location>
</feature>
<dbReference type="GO" id="GO:0006013">
    <property type="term" value="P:mannose metabolic process"/>
    <property type="evidence" value="ECO:0007669"/>
    <property type="project" value="InterPro"/>
</dbReference>
<dbReference type="SUPFAM" id="SSF88713">
    <property type="entry name" value="Glycoside hydrolase/deacetylase"/>
    <property type="match status" value="1"/>
</dbReference>
<dbReference type="InterPro" id="IPR000602">
    <property type="entry name" value="Glyco_hydro_38_N"/>
</dbReference>
<dbReference type="GO" id="GO:0009313">
    <property type="term" value="P:oligosaccharide catabolic process"/>
    <property type="evidence" value="ECO:0007669"/>
    <property type="project" value="TreeGrafter"/>
</dbReference>
<sequence>MGGVLLGILLVQTATAQQNYFIDGYHGGFYGHYPDDYTAFINEQLQAHPAWKINLELEPVTWDAVQRREPEAYAVFKQTMSREAANGRIEYVNPSYGQSYLYTGSGESMIRQFSYGMQKIKAHFPEATFTTYSSEEPCFTSALPQVLLSFGIHYAALKNPNTCWGGYTRAFGGELVQWQGPDGSQVLTVPRYSSEQLEKKSTWQTTAWNNNVGYIQSALAAGIAHPVGMCLQDAGWRNGPWLKDHAQYVTWREYIGHVADHRKATVWKLSQEDVLVSLVWGAQALQRIAQQVRAAENNIVAAEKYAAMRTLLEQQAWPQYALDSAWKNLLLSQHHDCWIVPYNGRPGDTWIDKVQAWTDNTRAVSHDILQPPPLVAGQQIRLVNTTVLRRDEWVTIPYSSRTTLVVTDAQGKPIPSSRSTDTTLVFHAQVPPMGFTTYRLVEGQPLGNTAHLSSRLPDGKYNIHTDLYQVVIDPAKGGIITSLVDKRAGSKELVDAASSRGFNEMRGYFYHDSAWHSSMDTAATVTVLEDGVGKTTVQVKGFIGPHPFTQLITLASGQPRIDLQVTIDWQGNPGIGAYSQDKGYQAESPQKAFYNDSCKLLVLFPANLQQQQVHKDAPYDVTTSRLSNTFFNRWDSIKNNVLLHWVDVTDGAGREGLAVFSDHTTSYVHGEHYPLGFTLQYSGRALWGRNYTITGPTTVHYALLPHQGNWEQGGVAAEETKWCAPLQVVPGDSKATFSLFSVTDTRWQSPAVMIDGKDLLIRLYNAAGDDRPQEIRLNGKATQALLEQLDGRLLQSLKITNITNGGCVVKVAMPRFGIRTLRFKNVTINR</sequence>
<dbReference type="SUPFAM" id="SSF74650">
    <property type="entry name" value="Galactose mutarotase-like"/>
    <property type="match status" value="1"/>
</dbReference>
<dbReference type="GO" id="GO:0030246">
    <property type="term" value="F:carbohydrate binding"/>
    <property type="evidence" value="ECO:0007669"/>
    <property type="project" value="InterPro"/>
</dbReference>
<dbReference type="Gene3D" id="2.70.98.30">
    <property type="entry name" value="Golgi alpha-mannosidase II, domain 4"/>
    <property type="match status" value="1"/>
</dbReference>
<dbReference type="STRING" id="1335309.GA0116948_102304"/>
<dbReference type="Pfam" id="PF01074">
    <property type="entry name" value="Glyco_hydro_38N"/>
    <property type="match status" value="1"/>
</dbReference>
<dbReference type="GO" id="GO:0004559">
    <property type="term" value="F:alpha-mannosidase activity"/>
    <property type="evidence" value="ECO:0007669"/>
    <property type="project" value="InterPro"/>
</dbReference>
<dbReference type="Proteomes" id="UP000242818">
    <property type="component" value="Unassembled WGS sequence"/>
</dbReference>
<dbReference type="Gene3D" id="2.60.40.1180">
    <property type="entry name" value="Golgi alpha-mannosidase II"/>
    <property type="match status" value="1"/>
</dbReference>
<dbReference type="AlphaFoldDB" id="A0A1C4AVJ9"/>
<feature type="domain" description="Glycoside hydrolase family 38 N-terminal" evidence="1">
    <location>
        <begin position="70"/>
        <end position="203"/>
    </location>
</feature>
<keyword evidence="4" id="KW-1185">Reference proteome</keyword>
<dbReference type="InterPro" id="IPR011330">
    <property type="entry name" value="Glyco_hydro/deAcase_b/a-brl"/>
</dbReference>
<dbReference type="SUPFAM" id="SSF88688">
    <property type="entry name" value="Families 57/38 glycoside transferase middle domain"/>
    <property type="match status" value="1"/>
</dbReference>
<dbReference type="EMBL" id="FMAR01000002">
    <property type="protein sequence ID" value="SCB98613.1"/>
    <property type="molecule type" value="Genomic_DNA"/>
</dbReference>
<evidence type="ECO:0000259" key="1">
    <source>
        <dbReference type="Pfam" id="PF01074"/>
    </source>
</evidence>
<dbReference type="InterPro" id="IPR011682">
    <property type="entry name" value="Glyco_hydro_38_C"/>
</dbReference>
<dbReference type="InterPro" id="IPR028995">
    <property type="entry name" value="Glyco_hydro_57/38_cen_sf"/>
</dbReference>
<dbReference type="PANTHER" id="PTHR46017">
    <property type="entry name" value="ALPHA-MANNOSIDASE 2C1"/>
    <property type="match status" value="1"/>
</dbReference>
<protein>
    <submittedName>
        <fullName evidence="3">Alpha-mannosidase</fullName>
    </submittedName>
</protein>
<dbReference type="Gene3D" id="3.20.110.10">
    <property type="entry name" value="Glycoside hydrolase 38, N terminal domain"/>
    <property type="match status" value="1"/>
</dbReference>